<evidence type="ECO:0000313" key="5">
    <source>
        <dbReference type="Proteomes" id="UP001382935"/>
    </source>
</evidence>
<dbReference type="PANTHER" id="PTHR42919">
    <property type="entry name" value="N-ALPHA-ACETYLTRANSFERASE"/>
    <property type="match status" value="1"/>
</dbReference>
<keyword evidence="5" id="KW-1185">Reference proteome</keyword>
<dbReference type="InterPro" id="IPR051556">
    <property type="entry name" value="N-term/lysine_N-AcTrnsfr"/>
</dbReference>
<dbReference type="CDD" id="cd04301">
    <property type="entry name" value="NAT_SF"/>
    <property type="match status" value="1"/>
</dbReference>
<sequence length="172" mass="19619">MTDGTALEQIGIPRVRRALVTDAPILARLNAAVQTLHVTLYPDRFQASPEVEKVEAYLSRILQLTENVFGICETAQGATGYIWVEEQVRPASPFTNAFARLYVHHLVVEHQAREQGVATALLNWAYQHARERGITEIGLDHWEANSGAHRFFERRGFEVERVIMMRRVPRKT</sequence>
<evidence type="ECO:0000256" key="1">
    <source>
        <dbReference type="ARBA" id="ARBA00022679"/>
    </source>
</evidence>
<dbReference type="Gene3D" id="3.40.630.30">
    <property type="match status" value="1"/>
</dbReference>
<organism evidence="4 5">
    <name type="scientific">Sphingomonas kaistensis</name>
    <dbReference type="NCBI Taxonomy" id="298708"/>
    <lineage>
        <taxon>Bacteria</taxon>
        <taxon>Pseudomonadati</taxon>
        <taxon>Pseudomonadota</taxon>
        <taxon>Alphaproteobacteria</taxon>
        <taxon>Sphingomonadales</taxon>
        <taxon>Sphingomonadaceae</taxon>
        <taxon>Sphingomonas</taxon>
    </lineage>
</organism>
<keyword evidence="2" id="KW-0012">Acyltransferase</keyword>
<dbReference type="Proteomes" id="UP001382935">
    <property type="component" value="Chromosome"/>
</dbReference>
<feature type="domain" description="N-acetyltransferase" evidence="3">
    <location>
        <begin position="13"/>
        <end position="172"/>
    </location>
</feature>
<dbReference type="InterPro" id="IPR000182">
    <property type="entry name" value="GNAT_dom"/>
</dbReference>
<evidence type="ECO:0000313" key="4">
    <source>
        <dbReference type="EMBL" id="WWM69177.1"/>
    </source>
</evidence>
<dbReference type="PANTHER" id="PTHR42919:SF8">
    <property type="entry name" value="N-ALPHA-ACETYLTRANSFERASE 50"/>
    <property type="match status" value="1"/>
</dbReference>
<accession>A0ABZ2FWF5</accession>
<dbReference type="SUPFAM" id="SSF55729">
    <property type="entry name" value="Acyl-CoA N-acyltransferases (Nat)"/>
    <property type="match status" value="1"/>
</dbReference>
<dbReference type="Pfam" id="PF00583">
    <property type="entry name" value="Acetyltransf_1"/>
    <property type="match status" value="1"/>
</dbReference>
<dbReference type="PROSITE" id="PS51186">
    <property type="entry name" value="GNAT"/>
    <property type="match status" value="1"/>
</dbReference>
<protein>
    <submittedName>
        <fullName evidence="4">GNAT family N-acetyltransferase</fullName>
    </submittedName>
</protein>
<evidence type="ECO:0000259" key="3">
    <source>
        <dbReference type="PROSITE" id="PS51186"/>
    </source>
</evidence>
<dbReference type="EMBL" id="CP145607">
    <property type="protein sequence ID" value="WWM69177.1"/>
    <property type="molecule type" value="Genomic_DNA"/>
</dbReference>
<evidence type="ECO:0000256" key="2">
    <source>
        <dbReference type="ARBA" id="ARBA00023315"/>
    </source>
</evidence>
<dbReference type="RefSeq" id="WP_338501084.1">
    <property type="nucleotide sequence ID" value="NZ_CP145607.1"/>
</dbReference>
<keyword evidence="1" id="KW-0808">Transferase</keyword>
<reference evidence="4 5" key="1">
    <citation type="submission" date="2024-02" db="EMBL/GenBank/DDBJ databases">
        <title>Full genome sequence of Sphingomonas kaistensis.</title>
        <authorList>
            <person name="Poletto B.L."/>
            <person name="Silva G."/>
            <person name="Galante D."/>
            <person name="Campos K.R."/>
            <person name="Santos M.B.N."/>
            <person name="Sacchi C.T."/>
        </authorList>
    </citation>
    <scope>NUCLEOTIDE SEQUENCE [LARGE SCALE GENOMIC DNA]</scope>
    <source>
        <strain evidence="4 5">MA4R</strain>
    </source>
</reference>
<dbReference type="InterPro" id="IPR016181">
    <property type="entry name" value="Acyl_CoA_acyltransferase"/>
</dbReference>
<gene>
    <name evidence="4" type="ORF">V6R86_00280</name>
</gene>
<name>A0ABZ2FWF5_9SPHN</name>
<proteinExistence type="predicted"/>